<dbReference type="Gene3D" id="3.40.190.10">
    <property type="entry name" value="Periplasmic binding protein-like II"/>
    <property type="match status" value="1"/>
</dbReference>
<dbReference type="CDD" id="cd07012">
    <property type="entry name" value="PBP2_Bug_TTT"/>
    <property type="match status" value="1"/>
</dbReference>
<gene>
    <name evidence="1" type="ORF">ANDO1_2971</name>
    <name evidence="2" type="ORF">ANDO2_2833</name>
</gene>
<reference evidence="2" key="1">
    <citation type="submission" date="2019-03" db="EMBL/GenBank/DDBJ databases">
        <authorList>
            <person name="Danneels B."/>
        </authorList>
    </citation>
    <scope>NUCLEOTIDE SEQUENCE</scope>
</reference>
<dbReference type="InterPro" id="IPR042100">
    <property type="entry name" value="Bug_dom1"/>
</dbReference>
<dbReference type="InterPro" id="IPR005064">
    <property type="entry name" value="BUG"/>
</dbReference>
<dbReference type="Pfam" id="PF03401">
    <property type="entry name" value="TctC"/>
    <property type="match status" value="1"/>
</dbReference>
<evidence type="ECO:0000313" key="1">
    <source>
        <dbReference type="EMBL" id="VFR31583.1"/>
    </source>
</evidence>
<accession>A0A484QE16</accession>
<proteinExistence type="predicted"/>
<protein>
    <submittedName>
        <fullName evidence="2">Tricarboxylate transport protein TctC</fullName>
    </submittedName>
</protein>
<dbReference type="PIRSF" id="PIRSF017082">
    <property type="entry name" value="YflP"/>
    <property type="match status" value="1"/>
</dbReference>
<sequence length="322" mass="33738">MKWSRQARAACAAVILGAAVPVASMAAQTFPAKPIQLVIPFQPGDTDNMLRPFVDRMQEFLGQPVVLNYKPGAGGGIGAGSVAASPPDGYTLVGSSPGSLVVVPLANKEVKYRFDDFAPVAALAEGGLMLVVPASSPWKTARDLVEASRRKPGDVTFTSSGALGITHLLAEAFAREAGVKWTHIPFQGSGPAITALLGGHVQMASTAIAPAQAHLQAGTLRALAVFGDQRLKAYPDVPTLRELGYRIGSPTLYGIAAPKGTPPEVVDRLYQAARQASEKYAGKIGETLTTFGAQAHVLGPREYAEYLKGQHALFAEAVKGLE</sequence>
<dbReference type="AlphaFoldDB" id="A0A484QE16"/>
<organism evidence="2">
    <name type="scientific">plant metagenome</name>
    <dbReference type="NCBI Taxonomy" id="1297885"/>
    <lineage>
        <taxon>unclassified sequences</taxon>
        <taxon>metagenomes</taxon>
        <taxon>organismal metagenomes</taxon>
    </lineage>
</organism>
<dbReference type="SUPFAM" id="SSF53850">
    <property type="entry name" value="Periplasmic binding protein-like II"/>
    <property type="match status" value="1"/>
</dbReference>
<dbReference type="Gene3D" id="3.40.190.150">
    <property type="entry name" value="Bordetella uptake gene, domain 1"/>
    <property type="match status" value="1"/>
</dbReference>
<dbReference type="PANTHER" id="PTHR42928:SF5">
    <property type="entry name" value="BLR1237 PROTEIN"/>
    <property type="match status" value="1"/>
</dbReference>
<dbReference type="EMBL" id="CAADIB010000016">
    <property type="protein sequence ID" value="VFR36006.1"/>
    <property type="molecule type" value="Genomic_DNA"/>
</dbReference>
<dbReference type="PANTHER" id="PTHR42928">
    <property type="entry name" value="TRICARBOXYLATE-BINDING PROTEIN"/>
    <property type="match status" value="1"/>
</dbReference>
<name>A0A484QE16_9ZZZZ</name>
<evidence type="ECO:0000313" key="2">
    <source>
        <dbReference type="EMBL" id="VFR36006.1"/>
    </source>
</evidence>
<dbReference type="EMBL" id="CAADHZ010000024">
    <property type="protein sequence ID" value="VFR31583.1"/>
    <property type="molecule type" value="Genomic_DNA"/>
</dbReference>